<organism evidence="1 2">
    <name type="scientific">Pluteus cervinus</name>
    <dbReference type="NCBI Taxonomy" id="181527"/>
    <lineage>
        <taxon>Eukaryota</taxon>
        <taxon>Fungi</taxon>
        <taxon>Dikarya</taxon>
        <taxon>Basidiomycota</taxon>
        <taxon>Agaricomycotina</taxon>
        <taxon>Agaricomycetes</taxon>
        <taxon>Agaricomycetidae</taxon>
        <taxon>Agaricales</taxon>
        <taxon>Pluteineae</taxon>
        <taxon>Pluteaceae</taxon>
        <taxon>Pluteus</taxon>
    </lineage>
</organism>
<gene>
    <name evidence="1" type="ORF">BDN72DRAFT_864414</name>
</gene>
<evidence type="ECO:0000313" key="2">
    <source>
        <dbReference type="Proteomes" id="UP000308600"/>
    </source>
</evidence>
<sequence>MEKQCLSFIPVAYEQENWIYETQYNGSALDCDEDNFDRTSTPSATSNSQFPSPSRMPALPGTSPAPQAPSQPPQQGYPNTLRVPQPSQHLAPITLIANSKWKGQETFACPGSWLYDHKGPDPFLDVTSSVGVPQTQHIRPASNGLRSDQATFGAPINISNHDGEL</sequence>
<keyword evidence="2" id="KW-1185">Reference proteome</keyword>
<protein>
    <submittedName>
        <fullName evidence="1">Uncharacterized protein</fullName>
    </submittedName>
</protein>
<name>A0ACD3A449_9AGAR</name>
<proteinExistence type="predicted"/>
<dbReference type="EMBL" id="ML208786">
    <property type="protein sequence ID" value="TFK60372.1"/>
    <property type="molecule type" value="Genomic_DNA"/>
</dbReference>
<dbReference type="Proteomes" id="UP000308600">
    <property type="component" value="Unassembled WGS sequence"/>
</dbReference>
<reference evidence="1 2" key="1">
    <citation type="journal article" date="2019" name="Nat. Ecol. Evol.">
        <title>Megaphylogeny resolves global patterns of mushroom evolution.</title>
        <authorList>
            <person name="Varga T."/>
            <person name="Krizsan K."/>
            <person name="Foldi C."/>
            <person name="Dima B."/>
            <person name="Sanchez-Garcia M."/>
            <person name="Sanchez-Ramirez S."/>
            <person name="Szollosi G.J."/>
            <person name="Szarkandi J.G."/>
            <person name="Papp V."/>
            <person name="Albert L."/>
            <person name="Andreopoulos W."/>
            <person name="Angelini C."/>
            <person name="Antonin V."/>
            <person name="Barry K.W."/>
            <person name="Bougher N.L."/>
            <person name="Buchanan P."/>
            <person name="Buyck B."/>
            <person name="Bense V."/>
            <person name="Catcheside P."/>
            <person name="Chovatia M."/>
            <person name="Cooper J."/>
            <person name="Damon W."/>
            <person name="Desjardin D."/>
            <person name="Finy P."/>
            <person name="Geml J."/>
            <person name="Haridas S."/>
            <person name="Hughes K."/>
            <person name="Justo A."/>
            <person name="Karasinski D."/>
            <person name="Kautmanova I."/>
            <person name="Kiss B."/>
            <person name="Kocsube S."/>
            <person name="Kotiranta H."/>
            <person name="LaButti K.M."/>
            <person name="Lechner B.E."/>
            <person name="Liimatainen K."/>
            <person name="Lipzen A."/>
            <person name="Lukacs Z."/>
            <person name="Mihaltcheva S."/>
            <person name="Morgado L.N."/>
            <person name="Niskanen T."/>
            <person name="Noordeloos M.E."/>
            <person name="Ohm R.A."/>
            <person name="Ortiz-Santana B."/>
            <person name="Ovrebo C."/>
            <person name="Racz N."/>
            <person name="Riley R."/>
            <person name="Savchenko A."/>
            <person name="Shiryaev A."/>
            <person name="Soop K."/>
            <person name="Spirin V."/>
            <person name="Szebenyi C."/>
            <person name="Tomsovsky M."/>
            <person name="Tulloss R.E."/>
            <person name="Uehling J."/>
            <person name="Grigoriev I.V."/>
            <person name="Vagvolgyi C."/>
            <person name="Papp T."/>
            <person name="Martin F.M."/>
            <person name="Miettinen O."/>
            <person name="Hibbett D.S."/>
            <person name="Nagy L.G."/>
        </authorList>
    </citation>
    <scope>NUCLEOTIDE SEQUENCE [LARGE SCALE GENOMIC DNA]</scope>
    <source>
        <strain evidence="1 2">NL-1719</strain>
    </source>
</reference>
<evidence type="ECO:0000313" key="1">
    <source>
        <dbReference type="EMBL" id="TFK60372.1"/>
    </source>
</evidence>
<accession>A0ACD3A449</accession>